<evidence type="ECO:0000256" key="2">
    <source>
        <dbReference type="ARBA" id="ARBA00004370"/>
    </source>
</evidence>
<gene>
    <name evidence="8" type="ORF">D0Y65_008410</name>
</gene>
<dbReference type="AlphaFoldDB" id="A0A445KUF2"/>
<comment type="subcellular location">
    <subcellularLocation>
        <location evidence="2">Membrane</location>
    </subcellularLocation>
    <subcellularLocation>
        <location evidence="1">Mitochondrion</location>
    </subcellularLocation>
</comment>
<dbReference type="Pfam" id="PF07798">
    <property type="entry name" value="CCDC90-like"/>
    <property type="match status" value="1"/>
</dbReference>
<name>A0A445KUF2_GLYSO</name>
<evidence type="ECO:0000256" key="5">
    <source>
        <dbReference type="ARBA" id="ARBA00023054"/>
    </source>
</evidence>
<dbReference type="Proteomes" id="UP000289340">
    <property type="component" value="Chromosome 4"/>
</dbReference>
<organism evidence="8 9">
    <name type="scientific">Glycine soja</name>
    <name type="common">Wild soybean</name>
    <dbReference type="NCBI Taxonomy" id="3848"/>
    <lineage>
        <taxon>Eukaryota</taxon>
        <taxon>Viridiplantae</taxon>
        <taxon>Streptophyta</taxon>
        <taxon>Embryophyta</taxon>
        <taxon>Tracheophyta</taxon>
        <taxon>Spermatophyta</taxon>
        <taxon>Magnoliopsida</taxon>
        <taxon>eudicotyledons</taxon>
        <taxon>Gunneridae</taxon>
        <taxon>Pentapetalae</taxon>
        <taxon>rosids</taxon>
        <taxon>fabids</taxon>
        <taxon>Fabales</taxon>
        <taxon>Fabaceae</taxon>
        <taxon>Papilionoideae</taxon>
        <taxon>50 kb inversion clade</taxon>
        <taxon>NPAAA clade</taxon>
        <taxon>indigoferoid/millettioid clade</taxon>
        <taxon>Phaseoleae</taxon>
        <taxon>Glycine</taxon>
        <taxon>Glycine subgen. Soja</taxon>
    </lineage>
</organism>
<keyword evidence="3" id="KW-0812">Transmembrane</keyword>
<proteinExistence type="predicted"/>
<keyword evidence="9" id="KW-1185">Reference proteome</keyword>
<evidence type="ECO:0000313" key="9">
    <source>
        <dbReference type="Proteomes" id="UP000289340"/>
    </source>
</evidence>
<evidence type="ECO:0000256" key="3">
    <source>
        <dbReference type="ARBA" id="ARBA00022692"/>
    </source>
</evidence>
<dbReference type="GO" id="GO:0005739">
    <property type="term" value="C:mitochondrion"/>
    <property type="evidence" value="ECO:0007669"/>
    <property type="project" value="UniProtKB-SubCell"/>
</dbReference>
<keyword evidence="5" id="KW-0175">Coiled coil</keyword>
<accession>A0A445KUF2</accession>
<keyword evidence="4" id="KW-1133">Transmembrane helix</keyword>
<dbReference type="InterPro" id="IPR024461">
    <property type="entry name" value="CCDC90-like"/>
</dbReference>
<reference evidence="8 9" key="1">
    <citation type="submission" date="2018-09" db="EMBL/GenBank/DDBJ databases">
        <title>A high-quality reference genome of wild soybean provides a powerful tool to mine soybean genomes.</title>
        <authorList>
            <person name="Xie M."/>
            <person name="Chung C.Y.L."/>
            <person name="Li M.-W."/>
            <person name="Wong F.-L."/>
            <person name="Chan T.-F."/>
            <person name="Lam H.-M."/>
        </authorList>
    </citation>
    <scope>NUCLEOTIDE SEQUENCE [LARGE SCALE GENOMIC DNA]</scope>
    <source>
        <strain evidence="9">cv. W05</strain>
        <tissue evidence="8">Hypocotyl of etiolated seedlings</tissue>
    </source>
</reference>
<comment type="caution">
    <text evidence="8">The sequence shown here is derived from an EMBL/GenBank/DDBJ whole genome shotgun (WGS) entry which is preliminary data.</text>
</comment>
<dbReference type="GO" id="GO:0016020">
    <property type="term" value="C:membrane"/>
    <property type="evidence" value="ECO:0007669"/>
    <property type="project" value="UniProtKB-SubCell"/>
</dbReference>
<evidence type="ECO:0000256" key="7">
    <source>
        <dbReference type="ARBA" id="ARBA00023136"/>
    </source>
</evidence>
<evidence type="ECO:0000313" key="8">
    <source>
        <dbReference type="EMBL" id="RZC14413.1"/>
    </source>
</evidence>
<keyword evidence="7" id="KW-0472">Membrane</keyword>
<dbReference type="PANTHER" id="PTHR14360:SF1">
    <property type="entry name" value="PROTEIN FMP32, MITOCHONDRIAL"/>
    <property type="match status" value="1"/>
</dbReference>
<dbReference type="EMBL" id="QZWG01000004">
    <property type="protein sequence ID" value="RZC14413.1"/>
    <property type="molecule type" value="Genomic_DNA"/>
</dbReference>
<evidence type="ECO:0000256" key="6">
    <source>
        <dbReference type="ARBA" id="ARBA00023128"/>
    </source>
</evidence>
<sequence>MTFCKRAFHLCSNHRQSLVKHCDLVSLLPFTRHLSQAGNVKRVFLVDTLGLVRGLEAKGVPSKQAKAITSAITEVLNDSLENVTQSLVPKSEKQKLDLLQESNLSNFKSKVQSSEEGFVHTSKQWVNQYHFDNLIHYMNPVKGEGSTF</sequence>
<evidence type="ECO:0000256" key="4">
    <source>
        <dbReference type="ARBA" id="ARBA00022989"/>
    </source>
</evidence>
<keyword evidence="6" id="KW-0496">Mitochondrion</keyword>
<protein>
    <submittedName>
        <fullName evidence="8">Uncharacterized protein</fullName>
    </submittedName>
</protein>
<evidence type="ECO:0000256" key="1">
    <source>
        <dbReference type="ARBA" id="ARBA00004173"/>
    </source>
</evidence>
<dbReference type="Gene3D" id="1.20.5.340">
    <property type="match status" value="1"/>
</dbReference>
<dbReference type="PANTHER" id="PTHR14360">
    <property type="entry name" value="PROTEIN FMP32, MITOCHONDRIAL"/>
    <property type="match status" value="1"/>
</dbReference>